<evidence type="ECO:0000256" key="1">
    <source>
        <dbReference type="ARBA" id="ARBA00007664"/>
    </source>
</evidence>
<evidence type="ECO:0000256" key="2">
    <source>
        <dbReference type="ARBA" id="ARBA00022670"/>
    </source>
</evidence>
<dbReference type="InterPro" id="IPR050430">
    <property type="entry name" value="Peptidase_S1"/>
</dbReference>
<evidence type="ECO:0000256" key="6">
    <source>
        <dbReference type="SAM" id="SignalP"/>
    </source>
</evidence>
<dbReference type="InterPro" id="IPR001254">
    <property type="entry name" value="Trypsin_dom"/>
</dbReference>
<dbReference type="InterPro" id="IPR018114">
    <property type="entry name" value="TRYPSIN_HIS"/>
</dbReference>
<dbReference type="InterPro" id="IPR009003">
    <property type="entry name" value="Peptidase_S1_PA"/>
</dbReference>
<feature type="domain" description="Peptidase S1" evidence="7">
    <location>
        <begin position="52"/>
        <end position="280"/>
    </location>
</feature>
<protein>
    <recommendedName>
        <fullName evidence="7">Peptidase S1 domain-containing protein</fullName>
    </recommendedName>
</protein>
<keyword evidence="3" id="KW-0378">Hydrolase</keyword>
<dbReference type="PROSITE" id="PS50240">
    <property type="entry name" value="TRYPSIN_DOM"/>
    <property type="match status" value="1"/>
</dbReference>
<keyword evidence="4" id="KW-0720">Serine protease</keyword>
<comment type="caution">
    <text evidence="8">The sequence shown here is derived from an EMBL/GenBank/DDBJ whole genome shotgun (WGS) entry which is preliminary data.</text>
</comment>
<evidence type="ECO:0000313" key="9">
    <source>
        <dbReference type="Proteomes" id="UP001152562"/>
    </source>
</evidence>
<dbReference type="Pfam" id="PF00089">
    <property type="entry name" value="Trypsin"/>
    <property type="match status" value="1"/>
</dbReference>
<dbReference type="OrthoDB" id="5565075at2759"/>
<feature type="signal peptide" evidence="6">
    <location>
        <begin position="1"/>
        <end position="15"/>
    </location>
</feature>
<dbReference type="Proteomes" id="UP001152562">
    <property type="component" value="Unassembled WGS sequence"/>
</dbReference>
<organism evidence="8 9">
    <name type="scientific">Pieris brassicae</name>
    <name type="common">White butterfly</name>
    <name type="synonym">Large white butterfly</name>
    <dbReference type="NCBI Taxonomy" id="7116"/>
    <lineage>
        <taxon>Eukaryota</taxon>
        <taxon>Metazoa</taxon>
        <taxon>Ecdysozoa</taxon>
        <taxon>Arthropoda</taxon>
        <taxon>Hexapoda</taxon>
        <taxon>Insecta</taxon>
        <taxon>Pterygota</taxon>
        <taxon>Neoptera</taxon>
        <taxon>Endopterygota</taxon>
        <taxon>Lepidoptera</taxon>
        <taxon>Glossata</taxon>
        <taxon>Ditrysia</taxon>
        <taxon>Papilionoidea</taxon>
        <taxon>Pieridae</taxon>
        <taxon>Pierinae</taxon>
        <taxon>Pieris</taxon>
    </lineage>
</organism>
<evidence type="ECO:0000313" key="8">
    <source>
        <dbReference type="EMBL" id="CAH3989036.1"/>
    </source>
</evidence>
<gene>
    <name evidence="8" type="ORF">PIBRA_LOCUS2166</name>
</gene>
<sequence length="280" mass="28951">MKLFLVILGVTAAFAVPQQESIELDYHGKIGIPMAARIKAAEEASDFDGSRIVGGSPSQLGDFPYVGGVIVNLVSGAQSVCGSALVSANRALTAAHCWTTASNKGILMTVVYGSNHLFSGGQRVITNNVQVHSEYNAATRANDIAMLVLPTVVSSEYVKPIAIASGNNLYNGVVGSAAGFGIVSDGTPITTGQTLNHVDLTVISNQECARTFAAFVVSSTLCVSGANGKSTCTGDGGSPLVVDGQLIGLASFESASGCQRNLPAGFTRITSYNTWIRSRL</sequence>
<dbReference type="Gene3D" id="2.40.10.10">
    <property type="entry name" value="Trypsin-like serine proteases"/>
    <property type="match status" value="2"/>
</dbReference>
<proteinExistence type="inferred from homology"/>
<accession>A0A9P0SZV2</accession>
<keyword evidence="2" id="KW-0645">Protease</keyword>
<name>A0A9P0SZV2_PIEBR</name>
<evidence type="ECO:0000259" key="7">
    <source>
        <dbReference type="PROSITE" id="PS50240"/>
    </source>
</evidence>
<dbReference type="PANTHER" id="PTHR24276">
    <property type="entry name" value="POLYSERASE-RELATED"/>
    <property type="match status" value="1"/>
</dbReference>
<dbReference type="PANTHER" id="PTHR24276:SF96">
    <property type="entry name" value="PEPTIDASE S1 DOMAIN-CONTAINING PROTEIN"/>
    <property type="match status" value="1"/>
</dbReference>
<evidence type="ECO:0000256" key="3">
    <source>
        <dbReference type="ARBA" id="ARBA00022801"/>
    </source>
</evidence>
<dbReference type="GO" id="GO:0006508">
    <property type="term" value="P:proteolysis"/>
    <property type="evidence" value="ECO:0007669"/>
    <property type="project" value="UniProtKB-KW"/>
</dbReference>
<dbReference type="InterPro" id="IPR001314">
    <property type="entry name" value="Peptidase_S1A"/>
</dbReference>
<dbReference type="PROSITE" id="PS00134">
    <property type="entry name" value="TRYPSIN_HIS"/>
    <property type="match status" value="1"/>
</dbReference>
<keyword evidence="5" id="KW-1015">Disulfide bond</keyword>
<evidence type="ECO:0000256" key="5">
    <source>
        <dbReference type="ARBA" id="ARBA00023157"/>
    </source>
</evidence>
<dbReference type="EMBL" id="CALOZG010000002">
    <property type="protein sequence ID" value="CAH3989036.1"/>
    <property type="molecule type" value="Genomic_DNA"/>
</dbReference>
<dbReference type="GO" id="GO:0004252">
    <property type="term" value="F:serine-type endopeptidase activity"/>
    <property type="evidence" value="ECO:0007669"/>
    <property type="project" value="InterPro"/>
</dbReference>
<evidence type="ECO:0000256" key="4">
    <source>
        <dbReference type="ARBA" id="ARBA00022825"/>
    </source>
</evidence>
<keyword evidence="9" id="KW-1185">Reference proteome</keyword>
<keyword evidence="6" id="KW-0732">Signal</keyword>
<dbReference type="AlphaFoldDB" id="A0A9P0SZV2"/>
<dbReference type="SUPFAM" id="SSF50494">
    <property type="entry name" value="Trypsin-like serine proteases"/>
    <property type="match status" value="1"/>
</dbReference>
<comment type="similarity">
    <text evidence="1">Belongs to the peptidase S1 family.</text>
</comment>
<feature type="chain" id="PRO_5040451373" description="Peptidase S1 domain-containing protein" evidence="6">
    <location>
        <begin position="16"/>
        <end position="280"/>
    </location>
</feature>
<dbReference type="SMART" id="SM00020">
    <property type="entry name" value="Tryp_SPc"/>
    <property type="match status" value="1"/>
</dbReference>
<dbReference type="CDD" id="cd00190">
    <property type="entry name" value="Tryp_SPc"/>
    <property type="match status" value="1"/>
</dbReference>
<dbReference type="PRINTS" id="PR00722">
    <property type="entry name" value="CHYMOTRYPSIN"/>
</dbReference>
<reference evidence="8" key="1">
    <citation type="submission" date="2022-05" db="EMBL/GenBank/DDBJ databases">
        <authorList>
            <person name="Okamura Y."/>
        </authorList>
    </citation>
    <scope>NUCLEOTIDE SEQUENCE</scope>
</reference>
<dbReference type="InterPro" id="IPR043504">
    <property type="entry name" value="Peptidase_S1_PA_chymotrypsin"/>
</dbReference>